<organism evidence="3 4">
    <name type="scientific">Mizuhopecten yessoensis</name>
    <name type="common">Japanese scallop</name>
    <name type="synonym">Patinopecten yessoensis</name>
    <dbReference type="NCBI Taxonomy" id="6573"/>
    <lineage>
        <taxon>Eukaryota</taxon>
        <taxon>Metazoa</taxon>
        <taxon>Spiralia</taxon>
        <taxon>Lophotrochozoa</taxon>
        <taxon>Mollusca</taxon>
        <taxon>Bivalvia</taxon>
        <taxon>Autobranchia</taxon>
        <taxon>Pteriomorphia</taxon>
        <taxon>Pectinida</taxon>
        <taxon>Pectinoidea</taxon>
        <taxon>Pectinidae</taxon>
        <taxon>Mizuhopecten</taxon>
    </lineage>
</organism>
<dbReference type="Proteomes" id="UP000242188">
    <property type="component" value="Unassembled WGS sequence"/>
</dbReference>
<proteinExistence type="predicted"/>
<dbReference type="InterPro" id="IPR036047">
    <property type="entry name" value="F-box-like_dom_sf"/>
</dbReference>
<dbReference type="Gene3D" id="3.80.10.10">
    <property type="entry name" value="Ribonuclease Inhibitor"/>
    <property type="match status" value="1"/>
</dbReference>
<dbReference type="InterPro" id="IPR001810">
    <property type="entry name" value="F-box_dom"/>
</dbReference>
<dbReference type="Pfam" id="PF13837">
    <property type="entry name" value="Myb_DNA-bind_4"/>
    <property type="match status" value="1"/>
</dbReference>
<dbReference type="SUPFAM" id="SSF81383">
    <property type="entry name" value="F-box domain"/>
    <property type="match status" value="1"/>
</dbReference>
<sequence length="465" mass="51830">MADNRSEVVVKNGNHHTVIKVDRATMAAIQRRDPATLKMIAAMSSGQEAKLDEAEDADLPDIPVANDLPDLPASDLPDLPATDLPDIPATDLPDIPPVISQPSSKLFSTNESLALIAMYSERKDKFNSAKYRNKSLWEEITRELNALTEKTPGFSAAQVEGRWKTLVSAYRKHITNQNKTGQGSKTFEFEEEMSQVLGERHDMNPVTIIDSGEPSTQPNEPSEPDGESDEKGQVFQVIPPEILTKILSFLDIEDLQNVACVNKTLKSITFNPMLWHLYTSICMHRISWNPYICAGCLAMSVNCVYLNIDAKLVSSLSFLPEMKKLESLKIKGAQNIHIPVSDIQQNLGLCVHLKHLEISSLPQVDESVFIHLSENLSNTLVYLHVENTLTSVSPACLQRLLVSLKELKAICITPSQDIEGWASILNLYCGRVCFGHAILDRIPKRLLNKSLQAYCMMPFNFEADY</sequence>
<feature type="region of interest" description="Disordered" evidence="1">
    <location>
        <begin position="60"/>
        <end position="94"/>
    </location>
</feature>
<name>A0A210PW63_MIZYE</name>
<evidence type="ECO:0000313" key="3">
    <source>
        <dbReference type="EMBL" id="OWF40714.1"/>
    </source>
</evidence>
<reference evidence="3 4" key="1">
    <citation type="journal article" date="2017" name="Nat. Ecol. Evol.">
        <title>Scallop genome provides insights into evolution of bilaterian karyotype and development.</title>
        <authorList>
            <person name="Wang S."/>
            <person name="Zhang J."/>
            <person name="Jiao W."/>
            <person name="Li J."/>
            <person name="Xun X."/>
            <person name="Sun Y."/>
            <person name="Guo X."/>
            <person name="Huan P."/>
            <person name="Dong B."/>
            <person name="Zhang L."/>
            <person name="Hu X."/>
            <person name="Sun X."/>
            <person name="Wang J."/>
            <person name="Zhao C."/>
            <person name="Wang Y."/>
            <person name="Wang D."/>
            <person name="Huang X."/>
            <person name="Wang R."/>
            <person name="Lv J."/>
            <person name="Li Y."/>
            <person name="Zhang Z."/>
            <person name="Liu B."/>
            <person name="Lu W."/>
            <person name="Hui Y."/>
            <person name="Liang J."/>
            <person name="Zhou Z."/>
            <person name="Hou R."/>
            <person name="Li X."/>
            <person name="Liu Y."/>
            <person name="Li H."/>
            <person name="Ning X."/>
            <person name="Lin Y."/>
            <person name="Zhao L."/>
            <person name="Xing Q."/>
            <person name="Dou J."/>
            <person name="Li Y."/>
            <person name="Mao J."/>
            <person name="Guo H."/>
            <person name="Dou H."/>
            <person name="Li T."/>
            <person name="Mu C."/>
            <person name="Jiang W."/>
            <person name="Fu Q."/>
            <person name="Fu X."/>
            <person name="Miao Y."/>
            <person name="Liu J."/>
            <person name="Yu Q."/>
            <person name="Li R."/>
            <person name="Liao H."/>
            <person name="Li X."/>
            <person name="Kong Y."/>
            <person name="Jiang Z."/>
            <person name="Chourrout D."/>
            <person name="Li R."/>
            <person name="Bao Z."/>
        </authorList>
    </citation>
    <scope>NUCLEOTIDE SEQUENCE [LARGE SCALE GENOMIC DNA]</scope>
    <source>
        <strain evidence="3 4">PY_sf001</strain>
    </source>
</reference>
<feature type="region of interest" description="Disordered" evidence="1">
    <location>
        <begin position="205"/>
        <end position="231"/>
    </location>
</feature>
<dbReference type="EMBL" id="NEDP02005455">
    <property type="protein sequence ID" value="OWF40714.1"/>
    <property type="molecule type" value="Genomic_DNA"/>
</dbReference>
<dbReference type="PROSITE" id="PS50181">
    <property type="entry name" value="FBOX"/>
    <property type="match status" value="1"/>
</dbReference>
<comment type="caution">
    <text evidence="3">The sequence shown here is derived from an EMBL/GenBank/DDBJ whole genome shotgun (WGS) entry which is preliminary data.</text>
</comment>
<dbReference type="OrthoDB" id="6156127at2759"/>
<evidence type="ECO:0000259" key="2">
    <source>
        <dbReference type="PROSITE" id="PS50181"/>
    </source>
</evidence>
<dbReference type="AlphaFoldDB" id="A0A210PW63"/>
<feature type="compositionally biased region" description="Low complexity" evidence="1">
    <location>
        <begin position="67"/>
        <end position="89"/>
    </location>
</feature>
<feature type="domain" description="F-box" evidence="2">
    <location>
        <begin position="232"/>
        <end position="278"/>
    </location>
</feature>
<dbReference type="InterPro" id="IPR044822">
    <property type="entry name" value="Myb_DNA-bind_4"/>
</dbReference>
<protein>
    <recommendedName>
        <fullName evidence="2">F-box domain-containing protein</fullName>
    </recommendedName>
</protein>
<dbReference type="InterPro" id="IPR032675">
    <property type="entry name" value="LRR_dom_sf"/>
</dbReference>
<keyword evidence="4" id="KW-1185">Reference proteome</keyword>
<dbReference type="Gene3D" id="1.10.10.60">
    <property type="entry name" value="Homeodomain-like"/>
    <property type="match status" value="1"/>
</dbReference>
<accession>A0A210PW63</accession>
<dbReference type="SUPFAM" id="SSF52047">
    <property type="entry name" value="RNI-like"/>
    <property type="match status" value="1"/>
</dbReference>
<dbReference type="Pfam" id="PF12937">
    <property type="entry name" value="F-box-like"/>
    <property type="match status" value="1"/>
</dbReference>
<evidence type="ECO:0000256" key="1">
    <source>
        <dbReference type="SAM" id="MobiDB-lite"/>
    </source>
</evidence>
<gene>
    <name evidence="3" type="ORF">KP79_PYT22038</name>
</gene>
<evidence type="ECO:0000313" key="4">
    <source>
        <dbReference type="Proteomes" id="UP000242188"/>
    </source>
</evidence>
<dbReference type="SMART" id="SM00256">
    <property type="entry name" value="FBOX"/>
    <property type="match status" value="1"/>
</dbReference>